<proteinExistence type="predicted"/>
<dbReference type="EMBL" id="VIWW01000001">
    <property type="protein sequence ID" value="TWG02994.1"/>
    <property type="molecule type" value="Genomic_DNA"/>
</dbReference>
<evidence type="ECO:0000313" key="2">
    <source>
        <dbReference type="EMBL" id="TWG02994.1"/>
    </source>
</evidence>
<accession>A0A561UUF1</accession>
<dbReference type="AlphaFoldDB" id="A0A561UUF1"/>
<evidence type="ECO:0000313" key="3">
    <source>
        <dbReference type="Proteomes" id="UP000318186"/>
    </source>
</evidence>
<name>A0A561UUF1_9ACTN</name>
<protein>
    <recommendedName>
        <fullName evidence="4">Cof subfamily protein (Haloacid dehalogenase superfamily)/HAD superfamily hydrolase (TIGR01484 family)</fullName>
    </recommendedName>
</protein>
<gene>
    <name evidence="2" type="ORF">FHX80_111409</name>
</gene>
<dbReference type="GO" id="GO:0016791">
    <property type="term" value="F:phosphatase activity"/>
    <property type="evidence" value="ECO:0007669"/>
    <property type="project" value="TreeGrafter"/>
</dbReference>
<dbReference type="GO" id="GO:0000287">
    <property type="term" value="F:magnesium ion binding"/>
    <property type="evidence" value="ECO:0007669"/>
    <property type="project" value="TreeGrafter"/>
</dbReference>
<dbReference type="PANTHER" id="PTHR10000">
    <property type="entry name" value="PHOSPHOSERINE PHOSPHATASE"/>
    <property type="match status" value="1"/>
</dbReference>
<dbReference type="Proteomes" id="UP000318186">
    <property type="component" value="Unassembled WGS sequence"/>
</dbReference>
<dbReference type="SUPFAM" id="SSF56784">
    <property type="entry name" value="HAD-like"/>
    <property type="match status" value="1"/>
</dbReference>
<dbReference type="PANTHER" id="PTHR10000:SF8">
    <property type="entry name" value="HAD SUPERFAMILY HYDROLASE-LIKE, TYPE 3"/>
    <property type="match status" value="1"/>
</dbReference>
<dbReference type="InterPro" id="IPR000150">
    <property type="entry name" value="Cof"/>
</dbReference>
<comment type="caution">
    <text evidence="2">The sequence shown here is derived from an EMBL/GenBank/DDBJ whole genome shotgun (WGS) entry which is preliminary data.</text>
</comment>
<reference evidence="2 3" key="1">
    <citation type="submission" date="2019-06" db="EMBL/GenBank/DDBJ databases">
        <title>Sequencing the genomes of 1000 actinobacteria strains.</title>
        <authorList>
            <person name="Klenk H.-P."/>
        </authorList>
    </citation>
    <scope>NUCLEOTIDE SEQUENCE [LARGE SCALE GENOMIC DNA]</scope>
    <source>
        <strain evidence="2 3">DSM 42059</strain>
    </source>
</reference>
<feature type="region of interest" description="Disordered" evidence="1">
    <location>
        <begin position="266"/>
        <end position="317"/>
    </location>
</feature>
<dbReference type="CDD" id="cd07516">
    <property type="entry name" value="HAD_Pase"/>
    <property type="match status" value="1"/>
</dbReference>
<sequence length="317" mass="32769">MSLPRLIASDLDGTLLRNDGTLSPRTLRALRAAEGAGAEIVIVTARPPRFVDRLAEATGLVGTAVCGNGALVYDIATRTVVSSRTLPLTTARRVATALAAAVPEVGFALETGNQVLYEPAYRLRLCEDIDAELPVPSLADLWLTDAPVTKLLAWSERLDADTLLAAARHGAGDEVQLTHSGGRGLLEISAPGVTKAGTLSMLCAGRGIAAAEVIAFGDMPNDLTVLSWAGTGYAMANAHPAVLAAVPVHTVSNEEDGVAHVIERLLAGSDRPGSDRPGSDRPGSDRPGSDRPGSDRPGSDRPGTDRPGSDRPGADGV</sequence>
<dbReference type="GO" id="GO:0005829">
    <property type="term" value="C:cytosol"/>
    <property type="evidence" value="ECO:0007669"/>
    <property type="project" value="TreeGrafter"/>
</dbReference>
<dbReference type="NCBIfam" id="TIGR00099">
    <property type="entry name" value="Cof-subfamily"/>
    <property type="match status" value="1"/>
</dbReference>
<feature type="compositionally biased region" description="Basic and acidic residues" evidence="1">
    <location>
        <begin position="272"/>
        <end position="317"/>
    </location>
</feature>
<dbReference type="InterPro" id="IPR023214">
    <property type="entry name" value="HAD_sf"/>
</dbReference>
<dbReference type="Gene3D" id="3.40.50.1000">
    <property type="entry name" value="HAD superfamily/HAD-like"/>
    <property type="match status" value="1"/>
</dbReference>
<evidence type="ECO:0000256" key="1">
    <source>
        <dbReference type="SAM" id="MobiDB-lite"/>
    </source>
</evidence>
<organism evidence="2 3">
    <name type="scientific">Streptomyces brevispora</name>
    <dbReference type="NCBI Taxonomy" id="887462"/>
    <lineage>
        <taxon>Bacteria</taxon>
        <taxon>Bacillati</taxon>
        <taxon>Actinomycetota</taxon>
        <taxon>Actinomycetes</taxon>
        <taxon>Kitasatosporales</taxon>
        <taxon>Streptomycetaceae</taxon>
        <taxon>Streptomyces</taxon>
    </lineage>
</organism>
<evidence type="ECO:0008006" key="4">
    <source>
        <dbReference type="Google" id="ProtNLM"/>
    </source>
</evidence>
<dbReference type="Pfam" id="PF08282">
    <property type="entry name" value="Hydrolase_3"/>
    <property type="match status" value="1"/>
</dbReference>
<dbReference type="InterPro" id="IPR036412">
    <property type="entry name" value="HAD-like_sf"/>
</dbReference>
<dbReference type="Gene3D" id="3.30.1240.10">
    <property type="match status" value="1"/>
</dbReference>